<organism evidence="1 2">
    <name type="scientific">Gymnopus androsaceus JB14</name>
    <dbReference type="NCBI Taxonomy" id="1447944"/>
    <lineage>
        <taxon>Eukaryota</taxon>
        <taxon>Fungi</taxon>
        <taxon>Dikarya</taxon>
        <taxon>Basidiomycota</taxon>
        <taxon>Agaricomycotina</taxon>
        <taxon>Agaricomycetes</taxon>
        <taxon>Agaricomycetidae</taxon>
        <taxon>Agaricales</taxon>
        <taxon>Marasmiineae</taxon>
        <taxon>Omphalotaceae</taxon>
        <taxon>Gymnopus</taxon>
    </lineage>
</organism>
<dbReference type="Proteomes" id="UP000799118">
    <property type="component" value="Unassembled WGS sequence"/>
</dbReference>
<proteinExistence type="predicted"/>
<evidence type="ECO:0000313" key="2">
    <source>
        <dbReference type="Proteomes" id="UP000799118"/>
    </source>
</evidence>
<gene>
    <name evidence="1" type="ORF">BT96DRAFT_925077</name>
</gene>
<dbReference type="EMBL" id="ML769613">
    <property type="protein sequence ID" value="KAE9391756.1"/>
    <property type="molecule type" value="Genomic_DNA"/>
</dbReference>
<reference evidence="1" key="1">
    <citation type="journal article" date="2019" name="Environ. Microbiol.">
        <title>Fungal ecological strategies reflected in gene transcription - a case study of two litter decomposers.</title>
        <authorList>
            <person name="Barbi F."/>
            <person name="Kohler A."/>
            <person name="Barry K."/>
            <person name="Baskaran P."/>
            <person name="Daum C."/>
            <person name="Fauchery L."/>
            <person name="Ihrmark K."/>
            <person name="Kuo A."/>
            <person name="LaButti K."/>
            <person name="Lipzen A."/>
            <person name="Morin E."/>
            <person name="Grigoriev I.V."/>
            <person name="Henrissat B."/>
            <person name="Lindahl B."/>
            <person name="Martin F."/>
        </authorList>
    </citation>
    <scope>NUCLEOTIDE SEQUENCE</scope>
    <source>
        <strain evidence="1">JB14</strain>
    </source>
</reference>
<dbReference type="AlphaFoldDB" id="A0A6A4H1W6"/>
<sequence length="128" mass="15394">MSKFGDLLAGSDRAWRIRFARPRESSSLHHSPFTYENIGGRIHRCQVFDYFLEERFTPQFDLRVEGIENRIRFDEFKKMLVDSQCVLENLHFLWYKNHLKESIESLVNSIRLIAETHTHYVSEHQHTR</sequence>
<protein>
    <submittedName>
        <fullName evidence="1">Uncharacterized protein</fullName>
    </submittedName>
</protein>
<accession>A0A6A4H1W6</accession>
<keyword evidence="2" id="KW-1185">Reference proteome</keyword>
<name>A0A6A4H1W6_9AGAR</name>
<evidence type="ECO:0000313" key="1">
    <source>
        <dbReference type="EMBL" id="KAE9391756.1"/>
    </source>
</evidence>